<accession>A0A3S1DQ18</accession>
<gene>
    <name evidence="1" type="ORF">EJP82_11290</name>
</gene>
<dbReference type="EMBL" id="RZNY01000008">
    <property type="protein sequence ID" value="RUT46430.1"/>
    <property type="molecule type" value="Genomic_DNA"/>
</dbReference>
<comment type="caution">
    <text evidence="1">The sequence shown here is derived from an EMBL/GenBank/DDBJ whole genome shotgun (WGS) entry which is preliminary data.</text>
</comment>
<evidence type="ECO:0000313" key="1">
    <source>
        <dbReference type="EMBL" id="RUT46430.1"/>
    </source>
</evidence>
<sequence>MQKSLILSAAFFVGGIHLRKKNKLLSPTTEWIQPEFCKGCIWGRWEGTKQFCSRPRCVLDVTRAGKEVNTIVEKRESSA</sequence>
<organism evidence="1 2">
    <name type="scientific">Paenibacillus anaericanus</name>
    <dbReference type="NCBI Taxonomy" id="170367"/>
    <lineage>
        <taxon>Bacteria</taxon>
        <taxon>Bacillati</taxon>
        <taxon>Bacillota</taxon>
        <taxon>Bacilli</taxon>
        <taxon>Bacillales</taxon>
        <taxon>Paenibacillaceae</taxon>
        <taxon>Paenibacillus</taxon>
    </lineage>
</organism>
<protein>
    <submittedName>
        <fullName evidence="1">Uncharacterized protein</fullName>
    </submittedName>
</protein>
<dbReference type="OrthoDB" id="2665051at2"/>
<dbReference type="Proteomes" id="UP000279446">
    <property type="component" value="Unassembled WGS sequence"/>
</dbReference>
<reference evidence="1 2" key="1">
    <citation type="submission" date="2018-12" db="EMBL/GenBank/DDBJ databases">
        <authorList>
            <person name="Sun L."/>
            <person name="Chen Z."/>
        </authorList>
    </citation>
    <scope>NUCLEOTIDE SEQUENCE [LARGE SCALE GENOMIC DNA]</scope>
    <source>
        <strain evidence="1 2">DSM 15890</strain>
    </source>
</reference>
<dbReference type="AlphaFoldDB" id="A0A3S1DQ18"/>
<name>A0A3S1DQ18_9BACL</name>
<evidence type="ECO:0000313" key="2">
    <source>
        <dbReference type="Proteomes" id="UP000279446"/>
    </source>
</evidence>
<proteinExistence type="predicted"/>
<keyword evidence="2" id="KW-1185">Reference proteome</keyword>